<evidence type="ECO:0000313" key="3">
    <source>
        <dbReference type="Proteomes" id="UP001177140"/>
    </source>
</evidence>
<comment type="caution">
    <text evidence="2">The sequence shown here is derived from an EMBL/GenBank/DDBJ whole genome shotgun (WGS) entry which is preliminary data.</text>
</comment>
<protein>
    <recommendedName>
        <fullName evidence="1">DUF4216 domain-containing protein</fullName>
    </recommendedName>
</protein>
<dbReference type="InterPro" id="IPR025312">
    <property type="entry name" value="DUF4216"/>
</dbReference>
<gene>
    <name evidence="2" type="ORF">MKW94_014038</name>
</gene>
<evidence type="ECO:0000259" key="1">
    <source>
        <dbReference type="Pfam" id="PF13952"/>
    </source>
</evidence>
<dbReference type="AlphaFoldDB" id="A0AA42B0Q6"/>
<feature type="domain" description="DUF4216" evidence="1">
    <location>
        <begin position="29"/>
        <end position="88"/>
    </location>
</feature>
<dbReference type="Pfam" id="PF13952">
    <property type="entry name" value="DUF4216"/>
    <property type="match status" value="1"/>
</dbReference>
<evidence type="ECO:0000313" key="2">
    <source>
        <dbReference type="EMBL" id="MCL7046066.1"/>
    </source>
</evidence>
<name>A0AA42B0Q6_PAPNU</name>
<sequence length="102" mass="11894">MHIASAKDNNPKIGTSRYYGLLNEIWLLDYHCIRIHVFFCDWVDSGYGVKTDELGYKLVDLYRLGHKKDPFILAAQANQVFYVKEQGNSGGLLFYRVLERLY</sequence>
<dbReference type="EMBL" id="JAJJMA010276956">
    <property type="protein sequence ID" value="MCL7046066.1"/>
    <property type="molecule type" value="Genomic_DNA"/>
</dbReference>
<keyword evidence="3" id="KW-1185">Reference proteome</keyword>
<dbReference type="PANTHER" id="PTHR48258:SF9">
    <property type="entry name" value="OS01G0348150 PROTEIN"/>
    <property type="match status" value="1"/>
</dbReference>
<accession>A0AA42B0Q6</accession>
<organism evidence="2 3">
    <name type="scientific">Papaver nudicaule</name>
    <name type="common">Iceland poppy</name>
    <dbReference type="NCBI Taxonomy" id="74823"/>
    <lineage>
        <taxon>Eukaryota</taxon>
        <taxon>Viridiplantae</taxon>
        <taxon>Streptophyta</taxon>
        <taxon>Embryophyta</taxon>
        <taxon>Tracheophyta</taxon>
        <taxon>Spermatophyta</taxon>
        <taxon>Magnoliopsida</taxon>
        <taxon>Ranunculales</taxon>
        <taxon>Papaveraceae</taxon>
        <taxon>Papaveroideae</taxon>
        <taxon>Papaver</taxon>
    </lineage>
</organism>
<dbReference type="Proteomes" id="UP001177140">
    <property type="component" value="Unassembled WGS sequence"/>
</dbReference>
<dbReference type="PANTHER" id="PTHR48258">
    <property type="entry name" value="DUF4218 DOMAIN-CONTAINING PROTEIN-RELATED"/>
    <property type="match status" value="1"/>
</dbReference>
<proteinExistence type="predicted"/>
<reference evidence="2" key="1">
    <citation type="submission" date="2022-03" db="EMBL/GenBank/DDBJ databases">
        <title>A functionally conserved STORR gene fusion in Papaver species that diverged 16.8 million years ago.</title>
        <authorList>
            <person name="Catania T."/>
        </authorList>
    </citation>
    <scope>NUCLEOTIDE SEQUENCE</scope>
    <source>
        <strain evidence="2">S-191538</strain>
    </source>
</reference>